<reference evidence="1 2" key="1">
    <citation type="submission" date="2017-04" db="EMBL/GenBank/DDBJ databases">
        <authorList>
            <person name="Afonso C.L."/>
            <person name="Miller P.J."/>
            <person name="Scott M.A."/>
            <person name="Spackman E."/>
            <person name="Goraichik I."/>
            <person name="Dimitrov K.M."/>
            <person name="Suarez D.L."/>
            <person name="Swayne D.E."/>
        </authorList>
    </citation>
    <scope>NUCLEOTIDE SEQUENCE [LARGE SCALE GENOMIC DNA]</scope>
    <source>
        <strain evidence="1 2">KR-140</strain>
    </source>
</reference>
<gene>
    <name evidence="1" type="ORF">SAMN00790413_01845</name>
</gene>
<organism evidence="1 2">
    <name type="scientific">Deinococcus hopiensis KR-140</name>
    <dbReference type="NCBI Taxonomy" id="695939"/>
    <lineage>
        <taxon>Bacteria</taxon>
        <taxon>Thermotogati</taxon>
        <taxon>Deinococcota</taxon>
        <taxon>Deinococci</taxon>
        <taxon>Deinococcales</taxon>
        <taxon>Deinococcaceae</taxon>
        <taxon>Deinococcus</taxon>
    </lineage>
</organism>
<proteinExistence type="predicted"/>
<evidence type="ECO:0000313" key="2">
    <source>
        <dbReference type="Proteomes" id="UP000192582"/>
    </source>
</evidence>
<keyword evidence="2" id="KW-1185">Reference proteome</keyword>
<evidence type="ECO:0000313" key="1">
    <source>
        <dbReference type="EMBL" id="SMB93099.1"/>
    </source>
</evidence>
<dbReference type="AlphaFoldDB" id="A0A1W1VI96"/>
<name>A0A1W1VI96_9DEIO</name>
<dbReference type="EMBL" id="FWWU01000009">
    <property type="protein sequence ID" value="SMB93099.1"/>
    <property type="molecule type" value="Genomic_DNA"/>
</dbReference>
<dbReference type="PROSITE" id="PS51257">
    <property type="entry name" value="PROKAR_LIPOPROTEIN"/>
    <property type="match status" value="1"/>
</dbReference>
<sequence length="178" mass="18481">MKKVLLGIVGLGAVLTGCGTDLALVDPVKNLNVTGYSTNYQLTTDVRDQNGGTIAAGSDVICDNLSTRVAVDVSWTGGLQQLAIQFKGARTGAAKTVVTDDYGPVDYRGAGSYEYTLMPNMAPQSAKSGLGAQAIVVNPITNVNVKGYTYVRVQGYDVAGNASAISESVTQIPVVDCL</sequence>
<accession>A0A1W1VI96</accession>
<protein>
    <submittedName>
        <fullName evidence="1">Uncharacterized protein</fullName>
    </submittedName>
</protein>
<dbReference type="Proteomes" id="UP000192582">
    <property type="component" value="Unassembled WGS sequence"/>
</dbReference>
<dbReference type="RefSeq" id="WP_245808437.1">
    <property type="nucleotide sequence ID" value="NZ_FWWU01000009.1"/>
</dbReference>